<evidence type="ECO:0000313" key="12">
    <source>
        <dbReference type="Proteomes" id="UP000195611"/>
    </source>
</evidence>
<dbReference type="UniPathway" id="UPA00068">
    <property type="reaction ID" value="UER00107"/>
</dbReference>
<name>A0A1R4IS06_9LACT</name>
<dbReference type="GO" id="GO:0005737">
    <property type="term" value="C:cytoplasm"/>
    <property type="evidence" value="ECO:0007669"/>
    <property type="project" value="UniProtKB-SubCell"/>
</dbReference>
<dbReference type="CDD" id="cd04250">
    <property type="entry name" value="AAK_NAGK-C"/>
    <property type="match status" value="1"/>
</dbReference>
<evidence type="ECO:0000256" key="2">
    <source>
        <dbReference type="ARBA" id="ARBA00022571"/>
    </source>
</evidence>
<feature type="binding site" evidence="9">
    <location>
        <position position="178"/>
    </location>
    <ligand>
        <name>substrate</name>
    </ligand>
</feature>
<feature type="site" description="Transition state stabilizer" evidence="9">
    <location>
        <position position="241"/>
    </location>
</feature>
<comment type="pathway">
    <text evidence="1 9">Amino-acid biosynthesis; L-arginine biosynthesis; N(2)-acetyl-L-ornithine from L-glutamate: step 2/4.</text>
</comment>
<accession>A0A1R4IS06</accession>
<evidence type="ECO:0000256" key="5">
    <source>
        <dbReference type="ARBA" id="ARBA00022741"/>
    </source>
</evidence>
<dbReference type="InterPro" id="IPR041727">
    <property type="entry name" value="NAGK-C"/>
</dbReference>
<evidence type="ECO:0000256" key="3">
    <source>
        <dbReference type="ARBA" id="ARBA00022605"/>
    </source>
</evidence>
<dbReference type="Gene3D" id="3.40.1160.10">
    <property type="entry name" value="Acetylglutamate kinase-like"/>
    <property type="match status" value="1"/>
</dbReference>
<keyword evidence="9" id="KW-0963">Cytoplasm</keyword>
<keyword evidence="7 9" id="KW-0067">ATP-binding</keyword>
<dbReference type="HAMAP" id="MF_00082">
    <property type="entry name" value="ArgB"/>
    <property type="match status" value="1"/>
</dbReference>
<dbReference type="GO" id="GO:0003991">
    <property type="term" value="F:acetylglutamate kinase activity"/>
    <property type="evidence" value="ECO:0007669"/>
    <property type="project" value="UniProtKB-UniRule"/>
</dbReference>
<dbReference type="InterPro" id="IPR001048">
    <property type="entry name" value="Asp/Glu/Uridylate_kinase"/>
</dbReference>
<organism evidence="11 12">
    <name type="scientific">Marinilactibacillus psychrotolerans 42ea</name>
    <dbReference type="NCBI Taxonomy" id="1255609"/>
    <lineage>
        <taxon>Bacteria</taxon>
        <taxon>Bacillati</taxon>
        <taxon>Bacillota</taxon>
        <taxon>Bacilli</taxon>
        <taxon>Lactobacillales</taxon>
        <taxon>Carnobacteriaceae</taxon>
        <taxon>Marinilactibacillus</taxon>
    </lineage>
</organism>
<dbReference type="GO" id="GO:0005524">
    <property type="term" value="F:ATP binding"/>
    <property type="evidence" value="ECO:0007669"/>
    <property type="project" value="UniProtKB-UniRule"/>
</dbReference>
<evidence type="ECO:0000256" key="9">
    <source>
        <dbReference type="HAMAP-Rule" id="MF_00082"/>
    </source>
</evidence>
<feature type="binding site" evidence="9">
    <location>
        <position position="85"/>
    </location>
    <ligand>
        <name>substrate</name>
    </ligand>
</feature>
<dbReference type="InterPro" id="IPR001057">
    <property type="entry name" value="Glu/AcGlu_kinase"/>
</dbReference>
<feature type="binding site" evidence="9">
    <location>
        <begin position="63"/>
        <end position="64"/>
    </location>
    <ligand>
        <name>substrate</name>
    </ligand>
</feature>
<feature type="domain" description="Aspartate/glutamate/uridylate kinase" evidence="10">
    <location>
        <begin position="23"/>
        <end position="260"/>
    </location>
</feature>
<keyword evidence="2 9" id="KW-0055">Arginine biosynthesis</keyword>
<dbReference type="GeneID" id="96911946"/>
<dbReference type="InterPro" id="IPR036393">
    <property type="entry name" value="AceGlu_kinase-like_sf"/>
</dbReference>
<comment type="function">
    <text evidence="9">Catalyzes the ATP-dependent phosphorylation of N-acetyl-L-glutamate.</text>
</comment>
<protein>
    <recommendedName>
        <fullName evidence="9">Acetylglutamate kinase</fullName>
        <ecNumber evidence="9">2.7.2.8</ecNumber>
    </recommendedName>
    <alternativeName>
        <fullName evidence="9">N-acetyl-L-glutamate 5-phosphotransferase</fullName>
    </alternativeName>
    <alternativeName>
        <fullName evidence="9">NAG kinase</fullName>
        <shortName evidence="9">NAGK</shortName>
    </alternativeName>
</protein>
<comment type="subcellular location">
    <subcellularLocation>
        <location evidence="9">Cytoplasm</location>
    </subcellularLocation>
</comment>
<dbReference type="InterPro" id="IPR037528">
    <property type="entry name" value="ArgB"/>
</dbReference>
<proteinExistence type="inferred from homology"/>
<feature type="site" description="Transition state stabilizer" evidence="9">
    <location>
        <position position="28"/>
    </location>
</feature>
<reference evidence="11 12" key="1">
    <citation type="submission" date="2017-02" db="EMBL/GenBank/DDBJ databases">
        <authorList>
            <person name="Peterson S.W."/>
        </authorList>
    </citation>
    <scope>NUCLEOTIDE SEQUENCE [LARGE SCALE GENOMIC DNA]</scope>
    <source>
        <strain evidence="11 12">42ea</strain>
    </source>
</reference>
<evidence type="ECO:0000313" key="11">
    <source>
        <dbReference type="EMBL" id="SJN22489.1"/>
    </source>
</evidence>
<dbReference type="RefSeq" id="WP_087057230.1">
    <property type="nucleotide sequence ID" value="NZ_FUKW01000039.1"/>
</dbReference>
<dbReference type="EMBL" id="FUKW01000039">
    <property type="protein sequence ID" value="SJN22489.1"/>
    <property type="molecule type" value="Genomic_DNA"/>
</dbReference>
<dbReference type="AlphaFoldDB" id="A0A1R4IS06"/>
<dbReference type="FunFam" id="3.40.1160.10:FF:000004">
    <property type="entry name" value="Acetylglutamate kinase"/>
    <property type="match status" value="1"/>
</dbReference>
<dbReference type="SUPFAM" id="SSF53633">
    <property type="entry name" value="Carbamate kinase-like"/>
    <property type="match status" value="1"/>
</dbReference>
<gene>
    <name evidence="9" type="primary">argB</name>
    <name evidence="11" type="ORF">FM115_02265</name>
</gene>
<dbReference type="EC" id="2.7.2.8" evidence="9"/>
<dbReference type="PIRSF" id="PIRSF000728">
    <property type="entry name" value="NAGK"/>
    <property type="match status" value="1"/>
</dbReference>
<evidence type="ECO:0000256" key="7">
    <source>
        <dbReference type="ARBA" id="ARBA00022840"/>
    </source>
</evidence>
<evidence type="ECO:0000256" key="4">
    <source>
        <dbReference type="ARBA" id="ARBA00022679"/>
    </source>
</evidence>
<evidence type="ECO:0000259" key="10">
    <source>
        <dbReference type="Pfam" id="PF00696"/>
    </source>
</evidence>
<comment type="catalytic activity">
    <reaction evidence="8 9">
        <text>N-acetyl-L-glutamate + ATP = N-acetyl-L-glutamyl 5-phosphate + ADP</text>
        <dbReference type="Rhea" id="RHEA:14629"/>
        <dbReference type="ChEBI" id="CHEBI:30616"/>
        <dbReference type="ChEBI" id="CHEBI:44337"/>
        <dbReference type="ChEBI" id="CHEBI:57936"/>
        <dbReference type="ChEBI" id="CHEBI:456216"/>
        <dbReference type="EC" id="2.7.2.8"/>
    </reaction>
</comment>
<dbReference type="PRINTS" id="PR00474">
    <property type="entry name" value="GLU5KINASE"/>
</dbReference>
<keyword evidence="5 9" id="KW-0547">Nucleotide-binding</keyword>
<evidence type="ECO:0000256" key="6">
    <source>
        <dbReference type="ARBA" id="ARBA00022777"/>
    </source>
</evidence>
<dbReference type="PANTHER" id="PTHR23342:SF0">
    <property type="entry name" value="N-ACETYLGLUTAMATE SYNTHASE, MITOCHONDRIAL"/>
    <property type="match status" value="1"/>
</dbReference>
<dbReference type="InterPro" id="IPR004662">
    <property type="entry name" value="AcgluKinase_fam"/>
</dbReference>
<dbReference type="GO" id="GO:0042450">
    <property type="term" value="P:L-arginine biosynthetic process via ornithine"/>
    <property type="evidence" value="ECO:0007669"/>
    <property type="project" value="UniProtKB-UniRule"/>
</dbReference>
<comment type="similarity">
    <text evidence="9">Belongs to the acetylglutamate kinase family. ArgB subfamily.</text>
</comment>
<keyword evidence="3 9" id="KW-0028">Amino-acid biosynthesis</keyword>
<dbReference type="NCBIfam" id="TIGR00761">
    <property type="entry name" value="argB"/>
    <property type="match status" value="1"/>
</dbReference>
<evidence type="ECO:0000256" key="8">
    <source>
        <dbReference type="ARBA" id="ARBA00048141"/>
    </source>
</evidence>
<dbReference type="Pfam" id="PF00696">
    <property type="entry name" value="AA_kinase"/>
    <property type="match status" value="1"/>
</dbReference>
<evidence type="ECO:0000256" key="1">
    <source>
        <dbReference type="ARBA" id="ARBA00004828"/>
    </source>
</evidence>
<sequence length="285" mass="30492">MDSFEVAEILINALPYIQQYDQKMVVIKYGGSAMQNESLKKAVLSDAMLLAKVGINVVIVHGGGPHINHWLNKANVESSFVNGLRKTDSDTMEIAQMVLAGKINKDLTRMIHSLGGKAMGISGVDGGLVTAKLKDPENLGAVGEVTKVNTQVIKDLVGNGYIPVIACIGTDENGEICNINGDEMASGIAKALGADNLVLMSDIPGVLEDAADSTTLIKQIELKEVNSLYEKNIISGGMIPKVQCCTDAIKHSVRQAVILDGRMPHSLIVEFLTDKGIGTLFYKKD</sequence>
<dbReference type="Proteomes" id="UP000195611">
    <property type="component" value="Unassembled WGS sequence"/>
</dbReference>
<dbReference type="PANTHER" id="PTHR23342">
    <property type="entry name" value="N-ACETYLGLUTAMATE SYNTHASE"/>
    <property type="match status" value="1"/>
</dbReference>
<keyword evidence="4 9" id="KW-0808">Transferase</keyword>
<keyword evidence="6 9" id="KW-0418">Kinase</keyword>